<gene>
    <name evidence="3" type="ORF">GY17_00001402</name>
</gene>
<sequence length="600" mass="64882">MSTFYNDKNRASSRLSPNNRRSTESLAMNYRQSSVPPLDQTMFNSKNSKSRPTSAINSSLDSTRGSSIARCFKKGLGGSILSSCMGVNDTHRGQHSEHFVTGSDAQETVRRYRDNYSQLRQLFEKLKEQNEILQNENYRLEESLKSAQDALKANRTMDSKNLSSNLNYSQKCLDACVHYISYTLKYLLDNPEENALNISKALVERAVQQRIYLLEPKLDDSIKHLQENIIEFEKKSRAAKLNEERLRIEANKNSEHPESIQQNIIGSKHSMLSSSKINDESDINPESEYSKHKSQLESGKSDKLSTPKQSQSKMPSMDHSKSHSQASRSSLESSKALSQTLPQSKSNASVSKLNTSKSHIEQSKTDISKKEGSIHKFIENIEKPIGEVKEMVESVGKSVSSSLKSPSISASKNSSAILSNKEQNLSSANPKDNSIDLNSSNSKASETIKSTLESNEPSLISKKDAPAAPPAKKDAPVVPPTKKEAPAGPLKKDAPAAPTAPPAKKDAPATPLKKDVPAAPLKKDAPATPAAPPAKKDAPTAPLKKDAPAAPAAPPAKKDAPAAPLKKDAPTAPASPPAKKDAPVAPLKKDAPAAPAAPPA</sequence>
<keyword evidence="1" id="KW-0175">Coiled coil</keyword>
<feature type="compositionally biased region" description="Basic and acidic residues" evidence="2">
    <location>
        <begin position="556"/>
        <end position="569"/>
    </location>
</feature>
<evidence type="ECO:0000313" key="4">
    <source>
        <dbReference type="Proteomes" id="UP001429100"/>
    </source>
</evidence>
<feature type="compositionally biased region" description="Polar residues" evidence="2">
    <location>
        <begin position="340"/>
        <end position="357"/>
    </location>
</feature>
<feature type="non-terminal residue" evidence="3">
    <location>
        <position position="600"/>
    </location>
</feature>
<feature type="compositionally biased region" description="Basic and acidic residues" evidence="2">
    <location>
        <begin position="288"/>
        <end position="305"/>
    </location>
</feature>
<feature type="compositionally biased region" description="Polar residues" evidence="2">
    <location>
        <begin position="259"/>
        <end position="276"/>
    </location>
</feature>
<feature type="compositionally biased region" description="Basic and acidic residues" evidence="2">
    <location>
        <begin position="248"/>
        <end position="258"/>
    </location>
</feature>
<feature type="compositionally biased region" description="Low complexity" evidence="2">
    <location>
        <begin position="394"/>
        <end position="421"/>
    </location>
</feature>
<feature type="compositionally biased region" description="Basic and acidic residues" evidence="2">
    <location>
        <begin position="578"/>
        <end position="591"/>
    </location>
</feature>
<feature type="coiled-coil region" evidence="1">
    <location>
        <begin position="109"/>
        <end position="150"/>
    </location>
</feature>
<reference evidence="3 4" key="2">
    <citation type="submission" date="2017-10" db="EMBL/GenBank/DDBJ databases">
        <title>Consistent, comparative and evidence-based genome annotation and re-annotation for the closely-related species, Cryptosporidium parvum, C. hominis and C. tyzzeri.</title>
        <authorList>
            <person name="Baptista R.P."/>
            <person name="Li Y."/>
            <person name="Sateriale A."/>
            <person name="Striepen B."/>
            <person name="Kissinger J.C."/>
        </authorList>
    </citation>
    <scope>NUCLEOTIDE SEQUENCE [LARGE SCALE GENOMIC DNA]</scope>
    <source>
        <strain evidence="3">30976</strain>
    </source>
</reference>
<keyword evidence="4" id="KW-1185">Reference proteome</keyword>
<feature type="compositionally biased region" description="Low complexity" evidence="2">
    <location>
        <begin position="323"/>
        <end position="339"/>
    </location>
</feature>
<feature type="compositionally biased region" description="Basic and acidic residues" evidence="2">
    <location>
        <begin position="358"/>
        <end position="374"/>
    </location>
</feature>
<dbReference type="Proteomes" id="UP001429100">
    <property type="component" value="Unassembled WGS sequence"/>
</dbReference>
<reference evidence="3 4" key="1">
    <citation type="submission" date="2014-11" db="EMBL/GenBank/DDBJ databases">
        <title>Comparative genomic analysis of Cryptosporidium hominis reveals occurrence of genetic recombination in virulent subtypes.</title>
        <authorList>
            <person name="Guo Y."/>
            <person name="Tang K."/>
            <person name="Frace M."/>
            <person name="Li N."/>
            <person name="Roellig D.M."/>
            <person name="Sammons S."/>
            <person name="Knipe K."/>
            <person name="Rowe L."/>
            <person name="Feng Y."/>
            <person name="Xiao L."/>
        </authorList>
    </citation>
    <scope>NUCLEOTIDE SEQUENCE [LARGE SCALE GENOMIC DNA]</scope>
    <source>
        <strain evidence="3">30976</strain>
    </source>
</reference>
<evidence type="ECO:0000313" key="3">
    <source>
        <dbReference type="EMBL" id="PPS96710.1"/>
    </source>
</evidence>
<protein>
    <submittedName>
        <fullName evidence="3">Uncharacterized protein</fullName>
    </submittedName>
</protein>
<comment type="caution">
    <text evidence="3">The sequence shown here is derived from an EMBL/GenBank/DDBJ whole genome shotgun (WGS) entry which is preliminary data.</text>
</comment>
<feature type="compositionally biased region" description="Basic and acidic residues" evidence="2">
    <location>
        <begin position="534"/>
        <end position="547"/>
    </location>
</feature>
<feature type="compositionally biased region" description="Basic and acidic residues" evidence="2">
    <location>
        <begin position="461"/>
        <end position="494"/>
    </location>
</feature>
<feature type="region of interest" description="Disordered" evidence="2">
    <location>
        <begin position="1"/>
        <end position="62"/>
    </location>
</feature>
<feature type="region of interest" description="Disordered" evidence="2">
    <location>
        <begin position="392"/>
        <end position="600"/>
    </location>
</feature>
<accession>A0ABX5BEJ1</accession>
<feature type="compositionally biased region" description="Basic and acidic residues" evidence="2">
    <location>
        <begin position="503"/>
        <end position="525"/>
    </location>
</feature>
<evidence type="ECO:0000256" key="2">
    <source>
        <dbReference type="SAM" id="MobiDB-lite"/>
    </source>
</evidence>
<evidence type="ECO:0000256" key="1">
    <source>
        <dbReference type="SAM" id="Coils"/>
    </source>
</evidence>
<proteinExistence type="predicted"/>
<name>A0ABX5BEJ1_CRYHO</name>
<feature type="compositionally biased region" description="Polar residues" evidence="2">
    <location>
        <begin position="422"/>
        <end position="458"/>
    </location>
</feature>
<organism evidence="3 4">
    <name type="scientific">Cryptosporidium hominis</name>
    <dbReference type="NCBI Taxonomy" id="237895"/>
    <lineage>
        <taxon>Eukaryota</taxon>
        <taxon>Sar</taxon>
        <taxon>Alveolata</taxon>
        <taxon>Apicomplexa</taxon>
        <taxon>Conoidasida</taxon>
        <taxon>Coccidia</taxon>
        <taxon>Eucoccidiorida</taxon>
        <taxon>Eimeriorina</taxon>
        <taxon>Cryptosporidiidae</taxon>
        <taxon>Cryptosporidium</taxon>
    </lineage>
</organism>
<feature type="region of interest" description="Disordered" evidence="2">
    <location>
        <begin position="248"/>
        <end position="374"/>
    </location>
</feature>
<dbReference type="EMBL" id="JTAI01000013">
    <property type="protein sequence ID" value="PPS96710.1"/>
    <property type="molecule type" value="Genomic_DNA"/>
</dbReference>